<evidence type="ECO:0000313" key="2">
    <source>
        <dbReference type="Proteomes" id="UP000324091"/>
    </source>
</evidence>
<accession>A0A5C6NGN4</accession>
<dbReference type="Proteomes" id="UP000324091">
    <property type="component" value="Chromosome 20"/>
</dbReference>
<sequence>MTRRGHMVKYGRRAELVERGNGAEGLAPPVAKFCFLPFRSLWGWQRIGGCQKPLPRCTEGSRQGGISQCPSDRLLLGVGGGGGKECISDRLCWSGSGHQGLVKEVEVGTAVTNKTEKQEMGRGAGGGGGRRDGFCSTSIEVGGGGRRWMKITRRGTEEKKDNTADQSKTLSSTIPCGSASLGPTLLRQESVKCQRWASGYMGLLLSTSLPTCGLSGQLLLPGDFICQPQSPRFFSQVPYGQPSLHSISRAWAVSRSGLDHSPPGRPLAVPQGMSCPLPAAHPGSEDATAAAYLNLAANSCSLQFEANIKMCTCAET</sequence>
<gene>
    <name evidence="1" type="ORF">D4764_20G0007440</name>
</gene>
<evidence type="ECO:0000313" key="1">
    <source>
        <dbReference type="EMBL" id="TWW66712.1"/>
    </source>
</evidence>
<proteinExistence type="predicted"/>
<comment type="caution">
    <text evidence="1">The sequence shown here is derived from an EMBL/GenBank/DDBJ whole genome shotgun (WGS) entry which is preliminary data.</text>
</comment>
<reference evidence="1 2" key="1">
    <citation type="submission" date="2019-04" db="EMBL/GenBank/DDBJ databases">
        <title>Chromosome genome assembly for Takifugu flavidus.</title>
        <authorList>
            <person name="Xiao S."/>
        </authorList>
    </citation>
    <scope>NUCLEOTIDE SEQUENCE [LARGE SCALE GENOMIC DNA]</scope>
    <source>
        <strain evidence="1">HTHZ2018</strain>
        <tissue evidence="1">Muscle</tissue>
    </source>
</reference>
<keyword evidence="2" id="KW-1185">Reference proteome</keyword>
<protein>
    <submittedName>
        <fullName evidence="1">Uncharacterized protein</fullName>
    </submittedName>
</protein>
<name>A0A5C6NGN4_9TELE</name>
<dbReference type="AlphaFoldDB" id="A0A5C6NGN4"/>
<dbReference type="EMBL" id="RHFK02000013">
    <property type="protein sequence ID" value="TWW66712.1"/>
    <property type="molecule type" value="Genomic_DNA"/>
</dbReference>
<organism evidence="1 2">
    <name type="scientific">Takifugu flavidus</name>
    <name type="common">sansaifugu</name>
    <dbReference type="NCBI Taxonomy" id="433684"/>
    <lineage>
        <taxon>Eukaryota</taxon>
        <taxon>Metazoa</taxon>
        <taxon>Chordata</taxon>
        <taxon>Craniata</taxon>
        <taxon>Vertebrata</taxon>
        <taxon>Euteleostomi</taxon>
        <taxon>Actinopterygii</taxon>
        <taxon>Neopterygii</taxon>
        <taxon>Teleostei</taxon>
        <taxon>Neoteleostei</taxon>
        <taxon>Acanthomorphata</taxon>
        <taxon>Eupercaria</taxon>
        <taxon>Tetraodontiformes</taxon>
        <taxon>Tetradontoidea</taxon>
        <taxon>Tetraodontidae</taxon>
        <taxon>Takifugu</taxon>
    </lineage>
</organism>